<comment type="caution">
    <text evidence="2">The sequence shown here is derived from an EMBL/GenBank/DDBJ whole genome shotgun (WGS) entry which is preliminary data.</text>
</comment>
<gene>
    <name evidence="2" type="ORF">ICI42_15205</name>
</gene>
<dbReference type="AlphaFoldDB" id="A0A8J6PXD3"/>
<keyword evidence="1" id="KW-0812">Transmembrane</keyword>
<feature type="transmembrane region" description="Helical" evidence="1">
    <location>
        <begin position="135"/>
        <end position="153"/>
    </location>
</feature>
<keyword evidence="1" id="KW-0472">Membrane</keyword>
<reference evidence="2" key="1">
    <citation type="submission" date="2020-09" db="EMBL/GenBank/DDBJ databases">
        <title>Genome seq and assembly of Tianweitania sp.</title>
        <authorList>
            <person name="Chhetri G."/>
        </authorList>
    </citation>
    <scope>NUCLEOTIDE SEQUENCE</scope>
    <source>
        <strain evidence="2">Rool2</strain>
    </source>
</reference>
<accession>A0A8J6PXD3</accession>
<proteinExistence type="predicted"/>
<evidence type="ECO:0000256" key="1">
    <source>
        <dbReference type="SAM" id="Phobius"/>
    </source>
</evidence>
<sequence>MMLEKQKEKYRNYIQRLSQDADVSAGDVRQVIYAKLQKANEDMISKNRDSFGDDYVELLRRALSETIAENEARYDTGTNSTAEPDPIDELHQSTVADEALAHDAGEYNETEPVTYATPQLSGTPAASKPRFNQSVLIGLALGALATIVILYGLTASGIASVSFNGQQIARNSYVTTAYAEQEPQVQVARDYLVKVRDAVIAMQKKDAAAVTKVAGSKLVPLKALDRKLASQLPKSLPTGTQVSVRANDKGYKILLDSPLCSTVELADIALVDPVRKRVGLGCTHFGMWNAGGAKF</sequence>
<dbReference type="EMBL" id="JACVVX010000004">
    <property type="protein sequence ID" value="MBD0416003.1"/>
    <property type="molecule type" value="Genomic_DNA"/>
</dbReference>
<organism evidence="2 3">
    <name type="scientific">Oryzicola mucosus</name>
    <dbReference type="NCBI Taxonomy" id="2767425"/>
    <lineage>
        <taxon>Bacteria</taxon>
        <taxon>Pseudomonadati</taxon>
        <taxon>Pseudomonadota</taxon>
        <taxon>Alphaproteobacteria</taxon>
        <taxon>Hyphomicrobiales</taxon>
        <taxon>Phyllobacteriaceae</taxon>
        <taxon>Oryzicola</taxon>
    </lineage>
</organism>
<keyword evidence="3" id="KW-1185">Reference proteome</keyword>
<name>A0A8J6PXD3_9HYPH</name>
<protein>
    <submittedName>
        <fullName evidence="2">Uncharacterized protein</fullName>
    </submittedName>
</protein>
<keyword evidence="1" id="KW-1133">Transmembrane helix</keyword>
<dbReference type="RefSeq" id="WP_188165418.1">
    <property type="nucleotide sequence ID" value="NZ_JACVVX010000004.1"/>
</dbReference>
<dbReference type="Proteomes" id="UP000643405">
    <property type="component" value="Unassembled WGS sequence"/>
</dbReference>
<evidence type="ECO:0000313" key="2">
    <source>
        <dbReference type="EMBL" id="MBD0416003.1"/>
    </source>
</evidence>
<evidence type="ECO:0000313" key="3">
    <source>
        <dbReference type="Proteomes" id="UP000643405"/>
    </source>
</evidence>